<dbReference type="InterPro" id="IPR000515">
    <property type="entry name" value="MetI-like"/>
</dbReference>
<evidence type="ECO:0000256" key="3">
    <source>
        <dbReference type="ARBA" id="ARBA00022475"/>
    </source>
</evidence>
<dbReference type="InterPro" id="IPR035906">
    <property type="entry name" value="MetI-like_sf"/>
</dbReference>
<proteinExistence type="inferred from homology"/>
<evidence type="ECO:0000256" key="6">
    <source>
        <dbReference type="ARBA" id="ARBA00023136"/>
    </source>
</evidence>
<evidence type="ECO:0000313" key="9">
    <source>
        <dbReference type="EMBL" id="MCL9819651.1"/>
    </source>
</evidence>
<dbReference type="Gene3D" id="1.10.3720.10">
    <property type="entry name" value="MetI-like"/>
    <property type="match status" value="1"/>
</dbReference>
<dbReference type="RefSeq" id="WP_250604410.1">
    <property type="nucleotide sequence ID" value="NZ_JAMOKX010000004.1"/>
</dbReference>
<feature type="transmembrane region" description="Helical" evidence="7">
    <location>
        <begin position="233"/>
        <end position="252"/>
    </location>
</feature>
<evidence type="ECO:0000256" key="1">
    <source>
        <dbReference type="ARBA" id="ARBA00004651"/>
    </source>
</evidence>
<dbReference type="CDD" id="cd06261">
    <property type="entry name" value="TM_PBP2"/>
    <property type="match status" value="1"/>
</dbReference>
<evidence type="ECO:0000313" key="10">
    <source>
        <dbReference type="Proteomes" id="UP001057522"/>
    </source>
</evidence>
<evidence type="ECO:0000256" key="7">
    <source>
        <dbReference type="RuleBase" id="RU363032"/>
    </source>
</evidence>
<evidence type="ECO:0000256" key="5">
    <source>
        <dbReference type="ARBA" id="ARBA00022989"/>
    </source>
</evidence>
<gene>
    <name evidence="9" type="ORF">NCR95_05655</name>
</gene>
<keyword evidence="2 7" id="KW-0813">Transport</keyword>
<dbReference type="PANTHER" id="PTHR30151:SF0">
    <property type="entry name" value="ABC TRANSPORTER PERMEASE PROTEIN MJ0413-RELATED"/>
    <property type="match status" value="1"/>
</dbReference>
<comment type="subcellular location">
    <subcellularLocation>
        <location evidence="1 7">Cell membrane</location>
        <topology evidence="1 7">Multi-pass membrane protein</topology>
    </subcellularLocation>
</comment>
<comment type="caution">
    <text evidence="9">The sequence shown here is derived from an EMBL/GenBank/DDBJ whole genome shotgun (WGS) entry which is preliminary data.</text>
</comment>
<feature type="transmembrane region" description="Helical" evidence="7">
    <location>
        <begin position="70"/>
        <end position="97"/>
    </location>
</feature>
<accession>A0ABT0TUN7</accession>
<feature type="transmembrane region" description="Helical" evidence="7">
    <location>
        <begin position="180"/>
        <end position="206"/>
    </location>
</feature>
<evidence type="ECO:0000256" key="2">
    <source>
        <dbReference type="ARBA" id="ARBA00022448"/>
    </source>
</evidence>
<protein>
    <submittedName>
        <fullName evidence="9">ABC transporter permease subunit</fullName>
    </submittedName>
</protein>
<organism evidence="9 10">
    <name type="scientific">Helicobacter colisuis</name>
    <dbReference type="NCBI Taxonomy" id="2949739"/>
    <lineage>
        <taxon>Bacteria</taxon>
        <taxon>Pseudomonadati</taxon>
        <taxon>Campylobacterota</taxon>
        <taxon>Epsilonproteobacteria</taxon>
        <taxon>Campylobacterales</taxon>
        <taxon>Helicobacteraceae</taxon>
        <taxon>Helicobacter</taxon>
    </lineage>
</organism>
<dbReference type="EMBL" id="JAMOKX010000004">
    <property type="protein sequence ID" value="MCL9819651.1"/>
    <property type="molecule type" value="Genomic_DNA"/>
</dbReference>
<dbReference type="Pfam" id="PF00528">
    <property type="entry name" value="BPD_transp_1"/>
    <property type="match status" value="1"/>
</dbReference>
<dbReference type="PROSITE" id="PS50928">
    <property type="entry name" value="ABC_TM1"/>
    <property type="match status" value="1"/>
</dbReference>
<dbReference type="Proteomes" id="UP001057522">
    <property type="component" value="Unassembled WGS sequence"/>
</dbReference>
<dbReference type="SUPFAM" id="SSF161098">
    <property type="entry name" value="MetI-like"/>
    <property type="match status" value="1"/>
</dbReference>
<feature type="domain" description="ABC transmembrane type-1" evidence="8">
    <location>
        <begin position="71"/>
        <end position="251"/>
    </location>
</feature>
<dbReference type="PANTHER" id="PTHR30151">
    <property type="entry name" value="ALKANE SULFONATE ABC TRANSPORTER-RELATED, MEMBRANE SUBUNIT"/>
    <property type="match status" value="1"/>
</dbReference>
<keyword evidence="6 7" id="KW-0472">Membrane</keyword>
<evidence type="ECO:0000259" key="8">
    <source>
        <dbReference type="PROSITE" id="PS50928"/>
    </source>
</evidence>
<keyword evidence="4 7" id="KW-0812">Transmembrane</keyword>
<comment type="similarity">
    <text evidence="7">Belongs to the binding-protein-dependent transport system permease family.</text>
</comment>
<feature type="transmembrane region" description="Helical" evidence="7">
    <location>
        <begin position="137"/>
        <end position="159"/>
    </location>
</feature>
<reference evidence="9" key="1">
    <citation type="submission" date="2022-06" db="EMBL/GenBank/DDBJ databases">
        <title>Helicobacter colisuis sp. nov.</title>
        <authorList>
            <person name="Papic B."/>
            <person name="Gruntar I."/>
        </authorList>
    </citation>
    <scope>NUCLEOTIDE SEQUENCE</scope>
    <source>
        <strain evidence="9">11154-15</strain>
    </source>
</reference>
<feature type="transmembrane region" description="Helical" evidence="7">
    <location>
        <begin position="109"/>
        <end position="131"/>
    </location>
</feature>
<sequence length="264" mass="29592">MIIEDGIEQKLSLLHRISNYLIESLSGLGILCLLFGIWEIGTQFIGSFILPSPLSVLKRALELLIYKDSAIGITLYRVFLTILFSFVFGALLGILSGSFKTLARLFKPLMDICLGIPPIVWIVLALFWFGIGNVSVIFSVFIAIFPLSFANTMLSIITLDKRLDEVCIVYRLNLYKRLKYFYIPHILPHLLNALSLVNAMGIKIMIMAELLGASDGVGAKIADARSYLDTTEVLAYVVVMVGIILLFDFLVIKPLRIIFLPWQK</sequence>
<name>A0ABT0TUN7_9HELI</name>
<feature type="transmembrane region" description="Helical" evidence="7">
    <location>
        <begin position="20"/>
        <end position="50"/>
    </location>
</feature>
<keyword evidence="10" id="KW-1185">Reference proteome</keyword>
<evidence type="ECO:0000256" key="4">
    <source>
        <dbReference type="ARBA" id="ARBA00022692"/>
    </source>
</evidence>
<keyword evidence="3" id="KW-1003">Cell membrane</keyword>
<keyword evidence="5 7" id="KW-1133">Transmembrane helix</keyword>